<evidence type="ECO:0008006" key="4">
    <source>
        <dbReference type="Google" id="ProtNLM"/>
    </source>
</evidence>
<evidence type="ECO:0000256" key="1">
    <source>
        <dbReference type="SAM" id="MobiDB-lite"/>
    </source>
</evidence>
<sequence>TLASLGFARAGDPVPIGHTRTRATGFPEWPILTDPANARHALNLVGDLRRIEKTARAKPGNAKKSIDELARMLDESAPHFLPTFLEEAGRIFLRNDNRAYATQYFGKAREAERAHNLDIDEERHRQVFLEFALAGAVSAKELSAEGRALLERYGAGAALDSFLALNVERVKGGMPPYGGLAADVRRLAQEAGADLLDTQVRLLRQILPSPSIERASAAFWKQFRRALVELARSDEEAKGVVARLAPPAVAPDDWVGLLEKLGITGDLVDGRLDCREWVGRYTRMLQGTWRAPYPRALCLLIRRMKGLAGKTVELSNALYCLEPEILDAIVEAGARPAFDTGTRFYSSLRLDRWAESPDRPDLDFLADSDMAPLVVRGIESTMRSHLDTLIAHSGTRRMLGVWARPRLGGEPTTAQVLAEIKRLSRLLTPSGARAFPDQLAALAAHLDGPRLLARTLRDGLVTELAWPELEAAAAESGDEAPTLHESFPAVGVASKGRIVWVDGDQRVAEAAFSPKKGKRAQWWDYLLVKGETAYLRRHNNGTSDLTWSNNPGAPIDLGYAYWERPSWSSATLPVPGGRLVGERVVRVGDSEHPFTAPCPLLSEDGHYWRVDGGRVNEVDPRTGAVGRESLPGPLADLIAPYLRDGWELRPHAVSWCPATPTTERSLMSTAQGRHAWVALVRDGEFLHLDADGHACRAGSWSVMGRIRRPGGGHWLVSNGVLSREDGSPLLRTAGANGLAHLLHRVPRIGWHQFQVRDAAASGRLRNATEEQAQALLAAVPAASSADPAEPANPPQDPAEVLTDAARAAARAFLGSGEDALVDAVVWAAAGVKRILQLGAVPDAAALGAPRSFPGAEASCAAVRWATGGWGRATDRDAIGNVVRRLAGENVAFTYVEDSLPVVLAEPLALLFSAARPLAPRESVEATAAAFGDVADQGLYSPSCCVFDVPGLRQPLQGGAPAPLVDTPDGPAVMLGRSAFNVPSDTSKRFYSPSGGVPPSVHGTTPQVAMRGCGIDADTIIGAFRTLLSDGAPPWDPEAARRLAEGTGWSPAAAALFMAGLPGVQPVSAGPLAKDLRALLGLKAKEAREGQEFLMGLGSAALRRLVAAAAHDPVRFVREGADVDAVVEAWRREDDGSYRLPGDLLDKAGRAFRYGGRAALLGLGGSPDERNLDAWLWAAALAHRDDPLAGWLADAHEAMKRACAATPLTWSVYDRGAALRPLLGLPPAAKDTPRGRVDSAGAWTLAADGYSTSVTWDPAACADLQAEARLVRALPYDDGHYERIRARLDILSGVYGAV</sequence>
<feature type="compositionally biased region" description="Low complexity" evidence="1">
    <location>
        <begin position="778"/>
        <end position="789"/>
    </location>
</feature>
<protein>
    <recommendedName>
        <fullName evidence="4">DNA-binding protein</fullName>
    </recommendedName>
</protein>
<dbReference type="RefSeq" id="WP_009743253.1">
    <property type="nucleotide sequence ID" value="NZ_CP017298.1"/>
</dbReference>
<gene>
    <name evidence="2" type="ORF">BH719_02950</name>
</gene>
<dbReference type="EMBL" id="CP017298">
    <property type="protein sequence ID" value="AOS46948.1"/>
    <property type="molecule type" value="Genomic_DNA"/>
</dbReference>
<feature type="region of interest" description="Disordered" evidence="1">
    <location>
        <begin position="778"/>
        <end position="798"/>
    </location>
</feature>
<name>A0A1D8B1D3_9ACTO</name>
<evidence type="ECO:0000313" key="3">
    <source>
        <dbReference type="Proteomes" id="UP000095214"/>
    </source>
</evidence>
<feature type="non-terminal residue" evidence="2">
    <location>
        <position position="1297"/>
    </location>
</feature>
<keyword evidence="3" id="KW-1185">Reference proteome</keyword>
<organism evidence="2 3">
    <name type="scientific">Pauljensenia hongkongensis</name>
    <dbReference type="NCBI Taxonomy" id="178339"/>
    <lineage>
        <taxon>Bacteria</taxon>
        <taxon>Bacillati</taxon>
        <taxon>Actinomycetota</taxon>
        <taxon>Actinomycetes</taxon>
        <taxon>Actinomycetales</taxon>
        <taxon>Actinomycetaceae</taxon>
        <taxon>Pauljensenia</taxon>
    </lineage>
</organism>
<reference evidence="2 3" key="1">
    <citation type="submission" date="2016-09" db="EMBL/GenBank/DDBJ databases">
        <title>Complete genome sequence of Actinomyces hongkongensis HKU8.</title>
        <authorList>
            <person name="Gao Y.-X."/>
            <person name="Zhou Y.-Y."/>
            <person name="Xie Y."/>
            <person name="Wang M."/>
            <person name="Wang S.-J."/>
            <person name="Shen S.-G."/>
        </authorList>
    </citation>
    <scope>NUCLEOTIDE SEQUENCE [LARGE SCALE GENOMIC DNA]</scope>
    <source>
        <strain evidence="2 3">HKU8</strain>
    </source>
</reference>
<dbReference type="Proteomes" id="UP000095214">
    <property type="component" value="Chromosome"/>
</dbReference>
<evidence type="ECO:0000313" key="2">
    <source>
        <dbReference type="EMBL" id="AOS46948.1"/>
    </source>
</evidence>
<proteinExistence type="predicted"/>
<feature type="non-terminal residue" evidence="2">
    <location>
        <position position="1"/>
    </location>
</feature>
<accession>A0A1D8B1D3</accession>
<dbReference type="KEGG" id="phon:BH719_02950"/>